<protein>
    <submittedName>
        <fullName evidence="1">Uncharacterized protein</fullName>
    </submittedName>
</protein>
<accession>A0A0E9UN60</accession>
<reference evidence="1" key="1">
    <citation type="submission" date="2014-11" db="EMBL/GenBank/DDBJ databases">
        <authorList>
            <person name="Amaro Gonzalez C."/>
        </authorList>
    </citation>
    <scope>NUCLEOTIDE SEQUENCE</scope>
</reference>
<dbReference type="EMBL" id="GBXM01041298">
    <property type="protein sequence ID" value="JAH67279.1"/>
    <property type="molecule type" value="Transcribed_RNA"/>
</dbReference>
<proteinExistence type="predicted"/>
<name>A0A0E9UN60_ANGAN</name>
<sequence length="37" mass="4284">MLKESYSQSLVSQYWMESNTLQSLGQSGWLIFYSAGY</sequence>
<evidence type="ECO:0000313" key="1">
    <source>
        <dbReference type="EMBL" id="JAH67279.1"/>
    </source>
</evidence>
<organism evidence="1">
    <name type="scientific">Anguilla anguilla</name>
    <name type="common">European freshwater eel</name>
    <name type="synonym">Muraena anguilla</name>
    <dbReference type="NCBI Taxonomy" id="7936"/>
    <lineage>
        <taxon>Eukaryota</taxon>
        <taxon>Metazoa</taxon>
        <taxon>Chordata</taxon>
        <taxon>Craniata</taxon>
        <taxon>Vertebrata</taxon>
        <taxon>Euteleostomi</taxon>
        <taxon>Actinopterygii</taxon>
        <taxon>Neopterygii</taxon>
        <taxon>Teleostei</taxon>
        <taxon>Anguilliformes</taxon>
        <taxon>Anguillidae</taxon>
        <taxon>Anguilla</taxon>
    </lineage>
</organism>
<reference evidence="1" key="2">
    <citation type="journal article" date="2015" name="Fish Shellfish Immunol.">
        <title>Early steps in the European eel (Anguilla anguilla)-Vibrio vulnificus interaction in the gills: Role of the RtxA13 toxin.</title>
        <authorList>
            <person name="Callol A."/>
            <person name="Pajuelo D."/>
            <person name="Ebbesson L."/>
            <person name="Teles M."/>
            <person name="MacKenzie S."/>
            <person name="Amaro C."/>
        </authorList>
    </citation>
    <scope>NUCLEOTIDE SEQUENCE</scope>
</reference>
<dbReference type="AlphaFoldDB" id="A0A0E9UN60"/>